<feature type="chain" id="PRO_5039116065" evidence="1">
    <location>
        <begin position="32"/>
        <end position="208"/>
    </location>
</feature>
<dbReference type="InterPro" id="IPR006311">
    <property type="entry name" value="TAT_signal"/>
</dbReference>
<accession>A0A9D2C7R1</accession>
<evidence type="ECO:0000256" key="1">
    <source>
        <dbReference type="SAM" id="SignalP"/>
    </source>
</evidence>
<feature type="domain" description="PepSY" evidence="2">
    <location>
        <begin position="141"/>
        <end position="203"/>
    </location>
</feature>
<proteinExistence type="predicted"/>
<comment type="caution">
    <text evidence="3">The sequence shown here is derived from an EMBL/GenBank/DDBJ whole genome shotgun (WGS) entry which is preliminary data.</text>
</comment>
<evidence type="ECO:0000313" key="3">
    <source>
        <dbReference type="EMBL" id="HIY61285.1"/>
    </source>
</evidence>
<dbReference type="EMBL" id="DXDD01000142">
    <property type="protein sequence ID" value="HIY61285.1"/>
    <property type="molecule type" value="Genomic_DNA"/>
</dbReference>
<name>A0A9D2C7R1_9FIRM</name>
<reference evidence="3" key="2">
    <citation type="submission" date="2021-04" db="EMBL/GenBank/DDBJ databases">
        <authorList>
            <person name="Gilroy R."/>
        </authorList>
    </citation>
    <scope>NUCLEOTIDE SEQUENCE</scope>
    <source>
        <strain evidence="3">ChiSxjej3B15-24422</strain>
    </source>
</reference>
<dbReference type="InterPro" id="IPR025711">
    <property type="entry name" value="PepSY"/>
</dbReference>
<dbReference type="Pfam" id="PF03413">
    <property type="entry name" value="PepSY"/>
    <property type="match status" value="2"/>
</dbReference>
<sequence>MMMKMSRRKMTMAASALALGTLVLAGSAALAAPSGNYIGSEKAQQIALENAGLSADSVTFIRTKLDYDDGRAEYEVEFYQGNVEYDYDIDAVSGTILSWDHDAEYYDAKHPVSGTGSGTGNSAGSVSSNTGAASAAGTEYLTMEAAKQAALQHAGVSESDARRMEIDFDYEHGMAVYEIEWKVGWTEYSYEISAATGEVVSYEMDYDD</sequence>
<feature type="domain" description="PepSY" evidence="2">
    <location>
        <begin position="38"/>
        <end position="98"/>
    </location>
</feature>
<reference evidence="3" key="1">
    <citation type="journal article" date="2021" name="PeerJ">
        <title>Extensive microbial diversity within the chicken gut microbiome revealed by metagenomics and culture.</title>
        <authorList>
            <person name="Gilroy R."/>
            <person name="Ravi A."/>
            <person name="Getino M."/>
            <person name="Pursley I."/>
            <person name="Horton D.L."/>
            <person name="Alikhan N.F."/>
            <person name="Baker D."/>
            <person name="Gharbi K."/>
            <person name="Hall N."/>
            <person name="Watson M."/>
            <person name="Adriaenssens E.M."/>
            <person name="Foster-Nyarko E."/>
            <person name="Jarju S."/>
            <person name="Secka A."/>
            <person name="Antonio M."/>
            <person name="Oren A."/>
            <person name="Chaudhuri R.R."/>
            <person name="La Ragione R."/>
            <person name="Hildebrand F."/>
            <person name="Pallen M.J."/>
        </authorList>
    </citation>
    <scope>NUCLEOTIDE SEQUENCE</scope>
    <source>
        <strain evidence="3">ChiSxjej3B15-24422</strain>
    </source>
</reference>
<keyword evidence="1" id="KW-0732">Signal</keyword>
<dbReference type="Proteomes" id="UP000824007">
    <property type="component" value="Unassembled WGS sequence"/>
</dbReference>
<dbReference type="PROSITE" id="PS51318">
    <property type="entry name" value="TAT"/>
    <property type="match status" value="1"/>
</dbReference>
<dbReference type="AlphaFoldDB" id="A0A9D2C7R1"/>
<gene>
    <name evidence="3" type="ORF">H9831_11515</name>
</gene>
<evidence type="ECO:0000313" key="4">
    <source>
        <dbReference type="Proteomes" id="UP000824007"/>
    </source>
</evidence>
<protein>
    <submittedName>
        <fullName evidence="3">PepSY domain-containing protein</fullName>
    </submittedName>
</protein>
<organism evidence="3 4">
    <name type="scientific">Candidatus Eisenbergiella pullistercoris</name>
    <dbReference type="NCBI Taxonomy" id="2838555"/>
    <lineage>
        <taxon>Bacteria</taxon>
        <taxon>Bacillati</taxon>
        <taxon>Bacillota</taxon>
        <taxon>Clostridia</taxon>
        <taxon>Lachnospirales</taxon>
        <taxon>Lachnospiraceae</taxon>
        <taxon>Eisenbergiella</taxon>
    </lineage>
</organism>
<evidence type="ECO:0000259" key="2">
    <source>
        <dbReference type="Pfam" id="PF03413"/>
    </source>
</evidence>
<feature type="signal peptide" evidence="1">
    <location>
        <begin position="1"/>
        <end position="31"/>
    </location>
</feature>
<dbReference type="Gene3D" id="3.10.450.40">
    <property type="match status" value="2"/>
</dbReference>